<dbReference type="SUPFAM" id="SSF53098">
    <property type="entry name" value="Ribonuclease H-like"/>
    <property type="match status" value="1"/>
</dbReference>
<comment type="caution">
    <text evidence="1">The sequence shown here is derived from an EMBL/GenBank/DDBJ whole genome shotgun (WGS) entry which is preliminary data.</text>
</comment>
<evidence type="ECO:0000313" key="1">
    <source>
        <dbReference type="EMBL" id="KAE9525634.1"/>
    </source>
</evidence>
<name>A0A6G0T4A4_APHGL</name>
<proteinExistence type="predicted"/>
<dbReference type="InterPro" id="IPR012337">
    <property type="entry name" value="RNaseH-like_sf"/>
</dbReference>
<sequence>MYSKNVSIDSQIKKQNDSEAEYWTADLTHSTQDISKVDQVSMIYRYVHIEKDELGTPKSIEIKEDFIGFSEGEGYTGEAMEEQTIEIFKENCLDIDKFRGIGLDGAASMSGKHNGLQARLWKRKKKAKYVHCASHNLNMVVNDSVKNIPEIRQFFEMLESFILRWAKLKKECSDMSRSLKRLCPIRWSSRVDCLISLNYMYPDVMEVLNNIMLTGRNKDEQNDASMLKKYFESYEKIIVILLMCKILSKINLASKILQSLGADIGKAVDLIQNTKENMGKIQEANCKALQWDVTPEFSCKRARKINDFHKEIIILERNCILQLTVISDDKISESTKKLADEFQDFNPAELVTQIE</sequence>
<dbReference type="PANTHER" id="PTHR45749">
    <property type="match status" value="1"/>
</dbReference>
<evidence type="ECO:0008006" key="3">
    <source>
        <dbReference type="Google" id="ProtNLM"/>
    </source>
</evidence>
<accession>A0A6G0T4A4</accession>
<protein>
    <recommendedName>
        <fullName evidence="3">DUF4371 domain-containing protein</fullName>
    </recommendedName>
</protein>
<dbReference type="PANTHER" id="PTHR45749:SF21">
    <property type="entry name" value="DUF4371 DOMAIN-CONTAINING PROTEIN"/>
    <property type="match status" value="1"/>
</dbReference>
<reference evidence="1 2" key="1">
    <citation type="submission" date="2019-08" db="EMBL/GenBank/DDBJ databases">
        <title>The genome of the soybean aphid Biotype 1, its phylome, world population structure and adaptation to the North American continent.</title>
        <authorList>
            <person name="Giordano R."/>
            <person name="Donthu R.K."/>
            <person name="Hernandez A.G."/>
            <person name="Wright C.L."/>
            <person name="Zimin A.V."/>
        </authorList>
    </citation>
    <scope>NUCLEOTIDE SEQUENCE [LARGE SCALE GENOMIC DNA]</scope>
    <source>
        <tissue evidence="1">Whole aphids</tissue>
    </source>
</reference>
<keyword evidence="2" id="KW-1185">Reference proteome</keyword>
<dbReference type="EMBL" id="VYZN01000059">
    <property type="protein sequence ID" value="KAE9525634.1"/>
    <property type="molecule type" value="Genomic_DNA"/>
</dbReference>
<dbReference type="Proteomes" id="UP000475862">
    <property type="component" value="Unassembled WGS sequence"/>
</dbReference>
<gene>
    <name evidence="1" type="ORF">AGLY_014161</name>
</gene>
<organism evidence="1 2">
    <name type="scientific">Aphis glycines</name>
    <name type="common">Soybean aphid</name>
    <dbReference type="NCBI Taxonomy" id="307491"/>
    <lineage>
        <taxon>Eukaryota</taxon>
        <taxon>Metazoa</taxon>
        <taxon>Ecdysozoa</taxon>
        <taxon>Arthropoda</taxon>
        <taxon>Hexapoda</taxon>
        <taxon>Insecta</taxon>
        <taxon>Pterygota</taxon>
        <taxon>Neoptera</taxon>
        <taxon>Paraneoptera</taxon>
        <taxon>Hemiptera</taxon>
        <taxon>Sternorrhyncha</taxon>
        <taxon>Aphidomorpha</taxon>
        <taxon>Aphidoidea</taxon>
        <taxon>Aphididae</taxon>
        <taxon>Aphidini</taxon>
        <taxon>Aphis</taxon>
        <taxon>Aphis</taxon>
    </lineage>
</organism>
<dbReference type="AlphaFoldDB" id="A0A6G0T4A4"/>
<evidence type="ECO:0000313" key="2">
    <source>
        <dbReference type="Proteomes" id="UP000475862"/>
    </source>
</evidence>
<dbReference type="OrthoDB" id="6614039at2759"/>